<dbReference type="PROSITE" id="PS00060">
    <property type="entry name" value="ADH_IRON_2"/>
    <property type="match status" value="1"/>
</dbReference>
<dbReference type="NCBIfam" id="NF041833">
    <property type="entry name" value="Fe_ADH_ErcA"/>
    <property type="match status" value="1"/>
</dbReference>
<evidence type="ECO:0000313" key="7">
    <source>
        <dbReference type="Proteomes" id="UP000199287"/>
    </source>
</evidence>
<dbReference type="CDD" id="cd17814">
    <property type="entry name" value="Fe-ADH-like"/>
    <property type="match status" value="1"/>
</dbReference>
<reference evidence="7" key="1">
    <citation type="submission" date="2016-10" db="EMBL/GenBank/DDBJ databases">
        <authorList>
            <person name="Varghese N."/>
            <person name="Submissions S."/>
        </authorList>
    </citation>
    <scope>NUCLEOTIDE SEQUENCE [LARGE SCALE GENOMIC DNA]</scope>
    <source>
        <strain evidence="7">Z-7934</strain>
    </source>
</reference>
<comment type="similarity">
    <text evidence="1">Belongs to the iron-containing alcohol dehydrogenase family.</text>
</comment>
<dbReference type="InterPro" id="IPR018211">
    <property type="entry name" value="ADH_Fe_CS"/>
</dbReference>
<evidence type="ECO:0000256" key="3">
    <source>
        <dbReference type="ARBA" id="ARBA00023027"/>
    </source>
</evidence>
<dbReference type="PANTHER" id="PTHR11496:SF102">
    <property type="entry name" value="ALCOHOL DEHYDROGENASE 4"/>
    <property type="match status" value="1"/>
</dbReference>
<dbReference type="SUPFAM" id="SSF56796">
    <property type="entry name" value="Dehydroquinate synthase-like"/>
    <property type="match status" value="1"/>
</dbReference>
<evidence type="ECO:0000259" key="5">
    <source>
        <dbReference type="Pfam" id="PF25137"/>
    </source>
</evidence>
<dbReference type="EMBL" id="FOQA01000005">
    <property type="protein sequence ID" value="SFI02692.1"/>
    <property type="molecule type" value="Genomic_DNA"/>
</dbReference>
<evidence type="ECO:0000313" key="6">
    <source>
        <dbReference type="EMBL" id="SFI02692.1"/>
    </source>
</evidence>
<dbReference type="Pfam" id="PF00465">
    <property type="entry name" value="Fe-ADH"/>
    <property type="match status" value="1"/>
</dbReference>
<dbReference type="GO" id="GO:0046872">
    <property type="term" value="F:metal ion binding"/>
    <property type="evidence" value="ECO:0007669"/>
    <property type="project" value="InterPro"/>
</dbReference>
<evidence type="ECO:0000259" key="4">
    <source>
        <dbReference type="Pfam" id="PF00465"/>
    </source>
</evidence>
<sequence length="396" mass="43283">MNTGMDKSLELRKFVVPEVVMGQGASLLINRYVTHFGARKALLVTDKHLRKQLWFQEIIKAVEQTGIEIHLFDDVSCNPKDYEVMIGAEEFLGKECDIIVAIGGGSPMDCAKGIGIVSTNGGHILDYVGVDEIKLPGPPLICIPTTAGTSADVSQFAIIADTSENIKKAIISKKVVPDLALIDNHPLKTMDPYLTACTGMDSLTHAIEACVSNARSDLTHVHALESVRMITNHLEAAVQSDRSVETLWEMMVGTLHAGFAFSNASLGAVHAMAHSLGGLYDLPHGECNGILLEKVIEANFQAAEPCFRQIAEKMDLSVANMNTEEACTALVERIQQLRRKVGIPDYLPMESIDEDALEKLAENALQDPCMVTNPKIMAKEEVKKIYGQLFKEKNQP</sequence>
<dbReference type="AlphaFoldDB" id="A0A1I3EUQ6"/>
<dbReference type="Gene3D" id="3.40.50.1970">
    <property type="match status" value="1"/>
</dbReference>
<dbReference type="InterPro" id="IPR056798">
    <property type="entry name" value="ADH_Fe_C"/>
</dbReference>
<keyword evidence="2" id="KW-0560">Oxidoreductase</keyword>
<name>A0A1I3EUQ6_9FIRM</name>
<keyword evidence="3" id="KW-0520">NAD</keyword>
<dbReference type="Proteomes" id="UP000199287">
    <property type="component" value="Unassembled WGS sequence"/>
</dbReference>
<organism evidence="6 7">
    <name type="scientific">Tindallia magadiensis</name>
    <dbReference type="NCBI Taxonomy" id="69895"/>
    <lineage>
        <taxon>Bacteria</taxon>
        <taxon>Bacillati</taxon>
        <taxon>Bacillota</taxon>
        <taxon>Clostridia</taxon>
        <taxon>Peptostreptococcales</taxon>
        <taxon>Tindalliaceae</taxon>
        <taxon>Tindallia</taxon>
    </lineage>
</organism>
<keyword evidence="7" id="KW-1185">Reference proteome</keyword>
<evidence type="ECO:0000256" key="2">
    <source>
        <dbReference type="ARBA" id="ARBA00023002"/>
    </source>
</evidence>
<dbReference type="Pfam" id="PF25137">
    <property type="entry name" value="ADH_Fe_C"/>
    <property type="match status" value="1"/>
</dbReference>
<dbReference type="InterPro" id="IPR039697">
    <property type="entry name" value="Alcohol_dehydrogenase_Fe"/>
</dbReference>
<dbReference type="FunFam" id="3.40.50.1970:FF:000003">
    <property type="entry name" value="Alcohol dehydrogenase, iron-containing"/>
    <property type="match status" value="1"/>
</dbReference>
<proteinExistence type="inferred from homology"/>
<dbReference type="Gene3D" id="1.20.1090.10">
    <property type="entry name" value="Dehydroquinate synthase-like - alpha domain"/>
    <property type="match status" value="1"/>
</dbReference>
<dbReference type="STRING" id="69895.SAMN05192551_105183"/>
<dbReference type="PANTHER" id="PTHR11496">
    <property type="entry name" value="ALCOHOL DEHYDROGENASE"/>
    <property type="match status" value="1"/>
</dbReference>
<protein>
    <submittedName>
        <fullName evidence="6">Alcohol dehydrogenase, class IV</fullName>
    </submittedName>
</protein>
<evidence type="ECO:0000256" key="1">
    <source>
        <dbReference type="ARBA" id="ARBA00007358"/>
    </source>
</evidence>
<accession>A0A1I3EUQ6</accession>
<dbReference type="FunFam" id="1.20.1090.10:FF:000001">
    <property type="entry name" value="Aldehyde-alcohol dehydrogenase"/>
    <property type="match status" value="1"/>
</dbReference>
<feature type="domain" description="Alcohol dehydrogenase iron-type/glycerol dehydrogenase GldA" evidence="4">
    <location>
        <begin position="18"/>
        <end position="183"/>
    </location>
</feature>
<dbReference type="RefSeq" id="WP_242939372.1">
    <property type="nucleotide sequence ID" value="NZ_FOQA01000005.1"/>
</dbReference>
<dbReference type="GO" id="GO:0004022">
    <property type="term" value="F:alcohol dehydrogenase (NAD+) activity"/>
    <property type="evidence" value="ECO:0007669"/>
    <property type="project" value="TreeGrafter"/>
</dbReference>
<feature type="domain" description="Fe-containing alcohol dehydrogenase-like C-terminal" evidence="5">
    <location>
        <begin position="195"/>
        <end position="388"/>
    </location>
</feature>
<gene>
    <name evidence="6" type="ORF">SAMN05192551_105183</name>
</gene>
<dbReference type="InterPro" id="IPR001670">
    <property type="entry name" value="ADH_Fe/GldA"/>
</dbReference>